<feature type="domain" description="DUF8129" evidence="2">
    <location>
        <begin position="16"/>
        <end position="57"/>
    </location>
</feature>
<reference evidence="4" key="1">
    <citation type="submission" date="2021-05" db="EMBL/GenBank/DDBJ databases">
        <title>Direct Submission.</title>
        <authorList>
            <person name="Li K."/>
            <person name="Gao J."/>
        </authorList>
    </citation>
    <scope>NUCLEOTIDE SEQUENCE [LARGE SCALE GENOMIC DNA]</scope>
    <source>
        <strain evidence="4">HDS12</strain>
    </source>
</reference>
<proteinExistence type="predicted"/>
<dbReference type="InterPro" id="IPR058442">
    <property type="entry name" value="DUF8129"/>
</dbReference>
<protein>
    <recommendedName>
        <fullName evidence="2">DUF8129 domain-containing protein</fullName>
    </recommendedName>
</protein>
<sequence length="99" mass="10740">MGGMATPPVPDYEDLSLRDLDERVRSLPAERVRELIAYEESHSGRMRVLELLKDRLHAAEGGDEAHREPGPEGGGDAADAADARSVPESPERPPGRDPS</sequence>
<evidence type="ECO:0000313" key="3">
    <source>
        <dbReference type="EMBL" id="QUX29645.1"/>
    </source>
</evidence>
<gene>
    <name evidence="3" type="ORF">KGD83_03450</name>
</gene>
<dbReference type="EMBL" id="CP074132">
    <property type="protein sequence ID" value="QUX29645.1"/>
    <property type="molecule type" value="Genomic_DNA"/>
</dbReference>
<evidence type="ECO:0000313" key="4">
    <source>
        <dbReference type="Proteomes" id="UP000678016"/>
    </source>
</evidence>
<accession>A0ABX8C5G8</accession>
<dbReference type="Pfam" id="PF26450">
    <property type="entry name" value="DUF8129"/>
    <property type="match status" value="1"/>
</dbReference>
<feature type="compositionally biased region" description="Basic and acidic residues" evidence="1">
    <location>
        <begin position="59"/>
        <end position="70"/>
    </location>
</feature>
<feature type="compositionally biased region" description="Basic and acidic residues" evidence="1">
    <location>
        <begin position="89"/>
        <end position="99"/>
    </location>
</feature>
<evidence type="ECO:0000256" key="1">
    <source>
        <dbReference type="SAM" id="MobiDB-lite"/>
    </source>
</evidence>
<organism evidence="3 4">
    <name type="scientific">Nocardiopsis akebiae</name>
    <dbReference type="NCBI Taxonomy" id="2831968"/>
    <lineage>
        <taxon>Bacteria</taxon>
        <taxon>Bacillati</taxon>
        <taxon>Actinomycetota</taxon>
        <taxon>Actinomycetes</taxon>
        <taxon>Streptosporangiales</taxon>
        <taxon>Nocardiopsidaceae</taxon>
        <taxon>Nocardiopsis</taxon>
    </lineage>
</organism>
<evidence type="ECO:0000259" key="2">
    <source>
        <dbReference type="Pfam" id="PF26450"/>
    </source>
</evidence>
<name>A0ABX8C5G8_9ACTN</name>
<keyword evidence="4" id="KW-1185">Reference proteome</keyword>
<feature type="region of interest" description="Disordered" evidence="1">
    <location>
        <begin position="59"/>
        <end position="99"/>
    </location>
</feature>
<dbReference type="Proteomes" id="UP000678016">
    <property type="component" value="Chromosome"/>
</dbReference>